<accession>A0A8D8M789</accession>
<keyword evidence="1" id="KW-0677">Repeat</keyword>
<dbReference type="PANTHER" id="PTHR24161:SF121">
    <property type="entry name" value="M-PHASE PHOSPHOPROTEIN 8"/>
    <property type="match status" value="1"/>
</dbReference>
<feature type="region of interest" description="Disordered" evidence="4">
    <location>
        <begin position="746"/>
        <end position="784"/>
    </location>
</feature>
<evidence type="ECO:0000313" key="5">
    <source>
        <dbReference type="EMBL" id="CAG6623525.1"/>
    </source>
</evidence>
<sequence length="1440" mass="161516">MEGATSLMYAAQQGKDAEVKAILASRPNAVRERDRTRKTVLHYCAENTSLSCAEAILEVAPDLIEAADEDGYTPLHLAAIAGNVPLIHTLLAHRANVNSQDNEGHSVVHWATVCGEVEALETVLSAGAEPSTPDIHGGYPIHYASQMCGHASEMGNDVRVGLAVLKVLLHHNVDVNVVDKDGRQPILWAASAGSSDAILALVKAGANVEAHDKDGLTALHCAASRGHRECLETLITLCGADVDVIDTNGCSALFYAVTLGHADATTLLLQYGATPNRQDRKGRTPAHCGAAKGQFETLRILHEQGANVWARNVKGDFPLHDAVQSGRRELVIWLLTQRPDAINATNNDGKTPLHIAAIYNNVEMGKLLLDQNCLVNPVMRTSKGQLMTPLDASLYKNNRGCAKFLQLHGGVPANRLTSETAALRATSKIEINPDQYIDNLNVSVSERISRSPLTVPLVERTTINNLTAVRSPLPSENKTIQVDINDEISIEGRKSKQEIARLKKKKHGKKKRKFITSSSEEDEEESEEWSSYDGGKMAKKDRRKQKNKFEQQSSEEYLNKTEITVNLNNKKCVKIKDCNALSSRANQCNQLCCQGKSEVIVEEVKRKNDKCICNETQVKHIVHKDDDDEDEGRQGGRESGKSSRREKREEQRSGNQGDNERSNKQRGEGKSDNRKQRSDKVKTEDKEDVSKIETNQETVETTKTTVIKQEVEETTFKKQELYNKDMAKKIHEELVQKEIVKVDVHEEADRKPENEEVKIEAEKMKSEKQEITPEAKKIEPSDDKAVVKEVEATAKLLVDATTHLVDATEKGSNIESTTPEQKVEVPQIEIHEPSVTSETDVSQSEEIKVSDKVQSESAAEETVSNISEGKVGDVESPNVTKNENVTRNKKESVGDENKPDDTANIQETKEITKTKMEKTLNEKTTEQNGKKETDKKEQKTEATKTKESDNKTKDKKAKGSEKETTVDKKEIQRKDQKDGKTRDKRGAKPKDNNGADDVEDIEKFIEMEKEMESQQRNNQKSNEKTSPDKEKTSLDKDKTKSQKDKQPKSKKTPKESDSEKENDKGLLAVLEDNENDYDQYEDRGRRTRPKSAVGRRGQNTQSKVDSRRSKSSFQILTDDSGKGDDNTNESTFQRGSRREMYGSKTDDEDMNQYNKSKSRKGDKRNTSKSDYEYDDDGPYDINTMSVTQAVQQSMRKYHLERRIFHELLELKRLQIRAGKSNEQILVKRLVDEYKKAGLIVGLKHYDGIYTFKHFERYLYDQLRLLQQSSSRKLIPRIKSSDDYDKLTAELKRTKAGKTVLENIHVPENPFHCTHSTYRCYHATHAYTGIPCAAYIAKIDHHTLPKPGMDIIPGTFLPRIEHATPHAPDQEITKCLRHVDPNRPVTLELSHGGEKQIISLPTQNLNKNKKYFVTFTIKGNDETEGKTGSGGGSSKKQARSF</sequence>
<feature type="region of interest" description="Disordered" evidence="4">
    <location>
        <begin position="624"/>
        <end position="699"/>
    </location>
</feature>
<feature type="compositionally biased region" description="Basic and acidic residues" evidence="4">
    <location>
        <begin position="632"/>
        <end position="691"/>
    </location>
</feature>
<dbReference type="InterPro" id="IPR036770">
    <property type="entry name" value="Ankyrin_rpt-contain_sf"/>
</dbReference>
<feature type="compositionally biased region" description="Polar residues" evidence="4">
    <location>
        <begin position="834"/>
        <end position="844"/>
    </location>
</feature>
<feature type="region of interest" description="Disordered" evidence="4">
    <location>
        <begin position="800"/>
        <end position="1177"/>
    </location>
</feature>
<dbReference type="InterPro" id="IPR002110">
    <property type="entry name" value="Ankyrin_rpt"/>
</dbReference>
<feature type="repeat" description="ANK" evidence="3">
    <location>
        <begin position="348"/>
        <end position="380"/>
    </location>
</feature>
<dbReference type="PROSITE" id="PS50297">
    <property type="entry name" value="ANK_REP_REGION"/>
    <property type="match status" value="6"/>
</dbReference>
<feature type="compositionally biased region" description="Basic residues" evidence="4">
    <location>
        <begin position="537"/>
        <end position="546"/>
    </location>
</feature>
<dbReference type="SUPFAM" id="SSF48403">
    <property type="entry name" value="Ankyrin repeat"/>
    <property type="match status" value="1"/>
</dbReference>
<evidence type="ECO:0000256" key="2">
    <source>
        <dbReference type="ARBA" id="ARBA00023043"/>
    </source>
</evidence>
<feature type="compositionally biased region" description="Acidic residues" evidence="4">
    <location>
        <begin position="519"/>
        <end position="530"/>
    </location>
</feature>
<feature type="repeat" description="ANK" evidence="3">
    <location>
        <begin position="314"/>
        <end position="347"/>
    </location>
</feature>
<dbReference type="EMBL" id="HBUF01055084">
    <property type="protein sequence ID" value="CAG6623525.1"/>
    <property type="molecule type" value="Transcribed_RNA"/>
</dbReference>
<evidence type="ECO:0000256" key="1">
    <source>
        <dbReference type="ARBA" id="ARBA00022737"/>
    </source>
</evidence>
<feature type="repeat" description="ANK" evidence="3">
    <location>
        <begin position="248"/>
        <end position="280"/>
    </location>
</feature>
<reference evidence="5" key="1">
    <citation type="submission" date="2021-05" db="EMBL/GenBank/DDBJ databases">
        <authorList>
            <person name="Alioto T."/>
            <person name="Alioto T."/>
            <person name="Gomez Garrido J."/>
        </authorList>
    </citation>
    <scope>NUCLEOTIDE SEQUENCE</scope>
</reference>
<feature type="compositionally biased region" description="Basic and acidic residues" evidence="4">
    <location>
        <begin position="1021"/>
        <end position="1064"/>
    </location>
</feature>
<dbReference type="Pfam" id="PF13637">
    <property type="entry name" value="Ank_4"/>
    <property type="match status" value="1"/>
</dbReference>
<proteinExistence type="predicted"/>
<name>A0A8D8M789_9HEMI</name>
<feature type="compositionally biased region" description="Basic and acidic residues" evidence="4">
    <location>
        <begin position="1001"/>
        <end position="1013"/>
    </location>
</feature>
<feature type="compositionally biased region" description="Basic residues" evidence="4">
    <location>
        <begin position="502"/>
        <end position="514"/>
    </location>
</feature>
<protein>
    <submittedName>
        <fullName evidence="5">Ankyrin-2</fullName>
    </submittedName>
</protein>
<dbReference type="PROSITE" id="PS50088">
    <property type="entry name" value="ANK_REPEAT"/>
    <property type="match status" value="8"/>
</dbReference>
<feature type="region of interest" description="Disordered" evidence="4">
    <location>
        <begin position="1421"/>
        <end position="1440"/>
    </location>
</feature>
<feature type="compositionally biased region" description="Basic and acidic residues" evidence="4">
    <location>
        <begin position="845"/>
        <end position="854"/>
    </location>
</feature>
<dbReference type="Gene3D" id="1.25.40.20">
    <property type="entry name" value="Ankyrin repeat-containing domain"/>
    <property type="match status" value="3"/>
</dbReference>
<feature type="compositionally biased region" description="Polar residues" evidence="4">
    <location>
        <begin position="810"/>
        <end position="820"/>
    </location>
</feature>
<feature type="repeat" description="ANK" evidence="3">
    <location>
        <begin position="281"/>
        <end position="313"/>
    </location>
</feature>
<dbReference type="SMART" id="SM00248">
    <property type="entry name" value="ANK"/>
    <property type="match status" value="12"/>
</dbReference>
<feature type="compositionally biased region" description="Basic and acidic residues" evidence="4">
    <location>
        <begin position="1136"/>
        <end position="1145"/>
    </location>
</feature>
<keyword evidence="2 3" id="KW-0040">ANK repeat</keyword>
<dbReference type="PANTHER" id="PTHR24161">
    <property type="entry name" value="ANK_REP_REGION DOMAIN-CONTAINING PROTEIN-RELATED"/>
    <property type="match status" value="1"/>
</dbReference>
<feature type="repeat" description="ANK" evidence="3">
    <location>
        <begin position="70"/>
        <end position="102"/>
    </location>
</feature>
<organism evidence="5">
    <name type="scientific">Cacopsylla melanoneura</name>
    <dbReference type="NCBI Taxonomy" id="428564"/>
    <lineage>
        <taxon>Eukaryota</taxon>
        <taxon>Metazoa</taxon>
        <taxon>Ecdysozoa</taxon>
        <taxon>Arthropoda</taxon>
        <taxon>Hexapoda</taxon>
        <taxon>Insecta</taxon>
        <taxon>Pterygota</taxon>
        <taxon>Neoptera</taxon>
        <taxon>Paraneoptera</taxon>
        <taxon>Hemiptera</taxon>
        <taxon>Sternorrhyncha</taxon>
        <taxon>Psylloidea</taxon>
        <taxon>Psyllidae</taxon>
        <taxon>Psyllinae</taxon>
        <taxon>Cacopsylla</taxon>
    </lineage>
</organism>
<feature type="compositionally biased region" description="Basic and acidic residues" evidence="4">
    <location>
        <begin position="884"/>
        <end position="993"/>
    </location>
</feature>
<feature type="repeat" description="ANK" evidence="3">
    <location>
        <begin position="181"/>
        <end position="213"/>
    </location>
</feature>
<evidence type="ECO:0000256" key="4">
    <source>
        <dbReference type="SAM" id="MobiDB-lite"/>
    </source>
</evidence>
<evidence type="ECO:0000256" key="3">
    <source>
        <dbReference type="PROSITE-ProRule" id="PRU00023"/>
    </source>
</evidence>
<feature type="repeat" description="ANK" evidence="3">
    <location>
        <begin position="214"/>
        <end position="247"/>
    </location>
</feature>
<feature type="region of interest" description="Disordered" evidence="4">
    <location>
        <begin position="501"/>
        <end position="553"/>
    </location>
</feature>
<dbReference type="Pfam" id="PF12796">
    <property type="entry name" value="Ank_2"/>
    <property type="match status" value="3"/>
</dbReference>
<feature type="repeat" description="ANK" evidence="3">
    <location>
        <begin position="103"/>
        <end position="135"/>
    </location>
</feature>